<organism evidence="5 6">
    <name type="scientific">Rhizobium ruizarguesonis</name>
    <dbReference type="NCBI Taxonomy" id="2081791"/>
    <lineage>
        <taxon>Bacteria</taxon>
        <taxon>Pseudomonadati</taxon>
        <taxon>Pseudomonadota</taxon>
        <taxon>Alphaproteobacteria</taxon>
        <taxon>Hyphomicrobiales</taxon>
        <taxon>Rhizobiaceae</taxon>
        <taxon>Rhizobium/Agrobacterium group</taxon>
        <taxon>Rhizobium</taxon>
    </lineage>
</organism>
<dbReference type="Proteomes" id="UP000291892">
    <property type="component" value="Unassembled WGS sequence"/>
</dbReference>
<evidence type="ECO:0000256" key="4">
    <source>
        <dbReference type="SAM" id="MobiDB-lite"/>
    </source>
</evidence>
<dbReference type="Pfam" id="PF09712">
    <property type="entry name" value="PHA_synth_III_E"/>
    <property type="match status" value="1"/>
</dbReference>
<accession>A0AAE8QIP4</accession>
<protein>
    <recommendedName>
        <fullName evidence="2">Poly(3-hydroxyalkanoate) polymerase subunit PhaE</fullName>
    </recommendedName>
</protein>
<comment type="caution">
    <text evidence="5">The sequence shown here is derived from an EMBL/GenBank/DDBJ whole genome shotgun (WGS) entry which is preliminary data.</text>
</comment>
<evidence type="ECO:0000256" key="2">
    <source>
        <dbReference type="ARBA" id="ARBA00019066"/>
    </source>
</evidence>
<dbReference type="AlphaFoldDB" id="A0AAE8QIP4"/>
<dbReference type="EMBL" id="SIKX01000001">
    <property type="protein sequence ID" value="TBF21767.1"/>
    <property type="molecule type" value="Genomic_DNA"/>
</dbReference>
<reference evidence="5 6" key="1">
    <citation type="submission" date="2019-02" db="EMBL/GenBank/DDBJ databases">
        <title>The genomic architecture of introgression among sibling species of bacteria.</title>
        <authorList>
            <person name="Cavassim M.I.A."/>
            <person name="Moeskjaer S."/>
            <person name="Moslemi C."/>
            <person name="Fields B."/>
            <person name="Bachmann A."/>
            <person name="Vilhjalmsson B."/>
            <person name="Schierup M.H."/>
            <person name="Young J.P.W."/>
            <person name="Andersen S.U."/>
        </authorList>
    </citation>
    <scope>NUCLEOTIDE SEQUENCE [LARGE SCALE GENOMIC DNA]</scope>
    <source>
        <strain evidence="5 6">SM42</strain>
    </source>
</reference>
<evidence type="ECO:0000313" key="6">
    <source>
        <dbReference type="Proteomes" id="UP000291892"/>
    </source>
</evidence>
<proteinExistence type="predicted"/>
<dbReference type="RefSeq" id="WP_085065872.1">
    <property type="nucleotide sequence ID" value="NZ_SIMU01000012.1"/>
</dbReference>
<feature type="compositionally biased region" description="Basic and acidic residues" evidence="4">
    <location>
        <begin position="174"/>
        <end position="186"/>
    </location>
</feature>
<feature type="region of interest" description="Disordered" evidence="4">
    <location>
        <begin position="174"/>
        <end position="195"/>
    </location>
</feature>
<gene>
    <name evidence="5" type="ORF">ELG94_10635</name>
</gene>
<dbReference type="InterPro" id="IPR010123">
    <property type="entry name" value="PHA_synth_III_E"/>
</dbReference>
<name>A0AAE8QIP4_9HYPH</name>
<dbReference type="GO" id="GO:0042619">
    <property type="term" value="P:poly-hydroxybutyrate biosynthetic process"/>
    <property type="evidence" value="ECO:0007669"/>
    <property type="project" value="UniProtKB-KW"/>
</dbReference>
<keyword evidence="3" id="KW-0583">PHB biosynthesis</keyword>
<evidence type="ECO:0000256" key="3">
    <source>
        <dbReference type="ARBA" id="ARBA00022752"/>
    </source>
</evidence>
<evidence type="ECO:0000313" key="5">
    <source>
        <dbReference type="EMBL" id="TBF21767.1"/>
    </source>
</evidence>
<comment type="pathway">
    <text evidence="1">Biopolymer metabolism; poly-(R)-3-hydroxybutanoate biosynthesis.</text>
</comment>
<sequence>MMPFLSTRAADGSLFAAAQADEMSEIIKRMVEAPRLADMWHLDRQFYALMAAWVDVSQRMAFYHAIASVPWGKAYERYNASLADTEKEDAKHFDWRKRFEAWRDIADKELISNMRSKDFLAAQRELLRSVLDLRIRQQEVADRVCRLFGVPTQHDLDDLARQITELRREVRASLRATQRHEAEGREGVAGQSGEG</sequence>
<evidence type="ECO:0000256" key="1">
    <source>
        <dbReference type="ARBA" id="ARBA00004683"/>
    </source>
</evidence>